<keyword evidence="2" id="KW-1185">Reference proteome</keyword>
<evidence type="ECO:0000313" key="2">
    <source>
        <dbReference type="Proteomes" id="UP001497535"/>
    </source>
</evidence>
<sequence length="124" mass="14411">MPKVSDVWKHFNKIPLENKVECKNCGKKYAYNTEKCSTNSLLRYLRVKHHVIYNKSKNKEQQQTNQDQGKSESKDDVAKQSILDHKKKFNKDIESLSSDQDMEEIDNISLNSFDVDSSREISGL</sequence>
<gene>
    <name evidence="1" type="ORF">MENTE1834_LOCUS36432</name>
</gene>
<dbReference type="EMBL" id="CAVMJV010000074">
    <property type="protein sequence ID" value="CAK5088757.1"/>
    <property type="molecule type" value="Genomic_DNA"/>
</dbReference>
<organism evidence="1 2">
    <name type="scientific">Meloidogyne enterolobii</name>
    <name type="common">Root-knot nematode worm</name>
    <name type="synonym">Meloidogyne mayaguensis</name>
    <dbReference type="NCBI Taxonomy" id="390850"/>
    <lineage>
        <taxon>Eukaryota</taxon>
        <taxon>Metazoa</taxon>
        <taxon>Ecdysozoa</taxon>
        <taxon>Nematoda</taxon>
        <taxon>Chromadorea</taxon>
        <taxon>Rhabditida</taxon>
        <taxon>Tylenchina</taxon>
        <taxon>Tylenchomorpha</taxon>
        <taxon>Tylenchoidea</taxon>
        <taxon>Meloidogynidae</taxon>
        <taxon>Meloidogyninae</taxon>
        <taxon>Meloidogyne</taxon>
    </lineage>
</organism>
<evidence type="ECO:0000313" key="1">
    <source>
        <dbReference type="EMBL" id="CAK5088757.1"/>
    </source>
</evidence>
<protein>
    <submittedName>
        <fullName evidence="1">Uncharacterized protein</fullName>
    </submittedName>
</protein>
<comment type="caution">
    <text evidence="1">The sequence shown here is derived from an EMBL/GenBank/DDBJ whole genome shotgun (WGS) entry which is preliminary data.</text>
</comment>
<reference evidence="1" key="1">
    <citation type="submission" date="2023-11" db="EMBL/GenBank/DDBJ databases">
        <authorList>
            <person name="Poullet M."/>
        </authorList>
    </citation>
    <scope>NUCLEOTIDE SEQUENCE</scope>
    <source>
        <strain evidence="1">E1834</strain>
    </source>
</reference>
<proteinExistence type="predicted"/>
<accession>A0ACB1AB37</accession>
<dbReference type="Proteomes" id="UP001497535">
    <property type="component" value="Unassembled WGS sequence"/>
</dbReference>
<name>A0ACB1AB37_MELEN</name>